<organism evidence="2 3">
    <name type="scientific">Centaurea solstitialis</name>
    <name type="common">yellow star-thistle</name>
    <dbReference type="NCBI Taxonomy" id="347529"/>
    <lineage>
        <taxon>Eukaryota</taxon>
        <taxon>Viridiplantae</taxon>
        <taxon>Streptophyta</taxon>
        <taxon>Embryophyta</taxon>
        <taxon>Tracheophyta</taxon>
        <taxon>Spermatophyta</taxon>
        <taxon>Magnoliopsida</taxon>
        <taxon>eudicotyledons</taxon>
        <taxon>Gunneridae</taxon>
        <taxon>Pentapetalae</taxon>
        <taxon>asterids</taxon>
        <taxon>campanulids</taxon>
        <taxon>Asterales</taxon>
        <taxon>Asteraceae</taxon>
        <taxon>Carduoideae</taxon>
        <taxon>Cardueae</taxon>
        <taxon>Centaureinae</taxon>
        <taxon>Centaurea</taxon>
    </lineage>
</organism>
<comment type="caution">
    <text evidence="2">The sequence shown here is derived from an EMBL/GenBank/DDBJ whole genome shotgun (WGS) entry which is preliminary data.</text>
</comment>
<gene>
    <name evidence="2" type="ORF">OSB04_000496</name>
</gene>
<reference evidence="2" key="1">
    <citation type="submission" date="2023-03" db="EMBL/GenBank/DDBJ databases">
        <title>Chromosome-scale reference genome and RAD-based genetic map of yellow starthistle (Centaurea solstitialis) reveal putative structural variation and QTLs associated with invader traits.</title>
        <authorList>
            <person name="Reatini B."/>
            <person name="Cang F.A."/>
            <person name="Jiang Q."/>
            <person name="Mckibben M.T.W."/>
            <person name="Barker M.S."/>
            <person name="Rieseberg L.H."/>
            <person name="Dlugosch K.M."/>
        </authorList>
    </citation>
    <scope>NUCLEOTIDE SEQUENCE</scope>
    <source>
        <strain evidence="2">CAN-66</strain>
        <tissue evidence="2">Leaf</tissue>
    </source>
</reference>
<name>A0AA38WS49_9ASTR</name>
<dbReference type="AlphaFoldDB" id="A0AA38WS49"/>
<proteinExistence type="predicted"/>
<feature type="domain" description="Reverse transcriptase zinc-binding" evidence="1">
    <location>
        <begin position="74"/>
        <end position="139"/>
    </location>
</feature>
<evidence type="ECO:0000313" key="3">
    <source>
        <dbReference type="Proteomes" id="UP001172457"/>
    </source>
</evidence>
<dbReference type="Proteomes" id="UP001172457">
    <property type="component" value="Chromosome 1"/>
</dbReference>
<dbReference type="EMBL" id="JARYMX010000001">
    <property type="protein sequence ID" value="KAJ9564530.1"/>
    <property type="molecule type" value="Genomic_DNA"/>
</dbReference>
<dbReference type="Pfam" id="PF13966">
    <property type="entry name" value="zf-RVT"/>
    <property type="match status" value="1"/>
</dbReference>
<sequence length="245" mass="28030">MVDPLSSKKAGTWGSISKIHKDMAALQVDLPAAFHLESSPGQSFTWRWSLDPSDRYTVSSLRKKLDSSFLHNGLNFKTNWLKIVPSKVNIAVWKIQHKRLPTFGNLARRGIISEVKSCPLCSLEPETEDHLMMGCPFSQCLLREIGGWWSLNIPVGPIESLLNWGVNANFKGTKLEAFTSIIYTFCWLIWKARNQVVHGGERDSIQRSLSLLQGLPYFWFFHRGGCKFKFSWHSWCCFPHSIFPL</sequence>
<dbReference type="InterPro" id="IPR026960">
    <property type="entry name" value="RVT-Znf"/>
</dbReference>
<accession>A0AA38WS49</accession>
<keyword evidence="3" id="KW-1185">Reference proteome</keyword>
<protein>
    <recommendedName>
        <fullName evidence="1">Reverse transcriptase zinc-binding domain-containing protein</fullName>
    </recommendedName>
</protein>
<evidence type="ECO:0000259" key="1">
    <source>
        <dbReference type="Pfam" id="PF13966"/>
    </source>
</evidence>
<evidence type="ECO:0000313" key="2">
    <source>
        <dbReference type="EMBL" id="KAJ9564530.1"/>
    </source>
</evidence>